<reference evidence="4" key="1">
    <citation type="submission" date="2016-03" db="EMBL/GenBank/DDBJ databases">
        <authorList>
            <person name="Lee Y.-S."/>
            <person name="Choi Y.-L."/>
        </authorList>
    </citation>
    <scope>NUCLEOTIDE SEQUENCE [LARGE SCALE GENOMIC DNA]</scope>
    <source>
        <strain evidence="4">DAU221</strain>
    </source>
</reference>
<name>A0A143HNY4_MICTH</name>
<dbReference type="AlphaFoldDB" id="A0A143HNY4"/>
<dbReference type="EMBL" id="JAPHQB010000024">
    <property type="protein sequence ID" value="MCX2802792.1"/>
    <property type="molecule type" value="Genomic_DNA"/>
</dbReference>
<proteinExistence type="predicted"/>
<evidence type="ECO:0000313" key="4">
    <source>
        <dbReference type="Proteomes" id="UP000076077"/>
    </source>
</evidence>
<dbReference type="EMBL" id="CP014864">
    <property type="protein sequence ID" value="AMX02982.1"/>
    <property type="molecule type" value="Genomic_DNA"/>
</dbReference>
<dbReference type="Pfam" id="PF09839">
    <property type="entry name" value="DUF2066"/>
    <property type="match status" value="1"/>
</dbReference>
<dbReference type="KEGG" id="mthd:A3224_10735"/>
<sequence>MRKLLRHGLASKVLALLMCALILPAQARVIPDLYEVVEAVPSRGAMDRASASSRGLERVFVRVTGDATIGDNPQLKTVLERAQQYLQGYRYTREDNQLYLHLSFDPQAVSDQVHTLGLPMWPNNRPATLVWVAVDTLQQGRSALREEQYPELYAALEAMALERGLPVDFPVMDLNDQRNMPLGNLWALDERAAERASVRYGPDATLMGRLLEVSGERWQASWLLIHGGRSYAFDASGTSLEEVALRGIDEAANLMAQRYAVRPSGDSGPRGTVIVEISGIDSFADYTEASAYLQGLAQVSSADLLSVDSDRMRLALTTSATLQKLRDALALNRKLEAGADSDPIDLTGYRAPLGSADNPLHYRWH</sequence>
<protein>
    <submittedName>
        <fullName evidence="3">DUF2066 domain-containing protein</fullName>
    </submittedName>
</protein>
<accession>A0A143HNY4</accession>
<feature type="chain" id="PRO_5013476304" evidence="1">
    <location>
        <begin position="28"/>
        <end position="365"/>
    </location>
</feature>
<keyword evidence="1" id="KW-0732">Signal</keyword>
<evidence type="ECO:0000313" key="2">
    <source>
        <dbReference type="EMBL" id="AMX02982.1"/>
    </source>
</evidence>
<dbReference type="InterPro" id="IPR018642">
    <property type="entry name" value="DUF2066"/>
</dbReference>
<reference evidence="3" key="3">
    <citation type="submission" date="2022-11" db="EMBL/GenBank/DDBJ databases">
        <title>Chitin-degrading and fungicidal potential of chitinolytic bacterial strains from marine environment of the Pacific Ocean regions.</title>
        <authorList>
            <person name="Pentekhina I."/>
            <person name="Nedashkovskaya O."/>
            <person name="Seitkalieva A."/>
            <person name="Podvolotskaya A."/>
            <person name="Tekutyeva L."/>
            <person name="Balabanova L."/>
        </authorList>
    </citation>
    <scope>NUCLEOTIDE SEQUENCE</scope>
    <source>
        <strain evidence="3">KMM 6838</strain>
    </source>
</reference>
<feature type="signal peptide" evidence="1">
    <location>
        <begin position="1"/>
        <end position="27"/>
    </location>
</feature>
<dbReference type="RefSeq" id="WP_067154309.1">
    <property type="nucleotide sequence ID" value="NZ_CP014864.1"/>
</dbReference>
<gene>
    <name evidence="2" type="ORF">A3224_10735</name>
    <name evidence="3" type="ORF">OQJ68_13435</name>
</gene>
<organism evidence="2 4">
    <name type="scientific">Microbulbifer thermotolerans</name>
    <dbReference type="NCBI Taxonomy" id="252514"/>
    <lineage>
        <taxon>Bacteria</taxon>
        <taxon>Pseudomonadati</taxon>
        <taxon>Pseudomonadota</taxon>
        <taxon>Gammaproteobacteria</taxon>
        <taxon>Cellvibrionales</taxon>
        <taxon>Microbulbiferaceae</taxon>
        <taxon>Microbulbifer</taxon>
    </lineage>
</organism>
<dbReference type="GeneID" id="76608527"/>
<dbReference type="Proteomes" id="UP000076077">
    <property type="component" value="Chromosome"/>
</dbReference>
<evidence type="ECO:0000256" key="1">
    <source>
        <dbReference type="SAM" id="SignalP"/>
    </source>
</evidence>
<dbReference type="OrthoDB" id="6195299at2"/>
<dbReference type="Proteomes" id="UP001209730">
    <property type="component" value="Unassembled WGS sequence"/>
</dbReference>
<dbReference type="STRING" id="252514.A3224_10735"/>
<evidence type="ECO:0000313" key="3">
    <source>
        <dbReference type="EMBL" id="MCX2802792.1"/>
    </source>
</evidence>
<reference evidence="2" key="2">
    <citation type="submission" date="2016-03" db="EMBL/GenBank/DDBJ databases">
        <authorList>
            <person name="Ploux O."/>
        </authorList>
    </citation>
    <scope>NUCLEOTIDE SEQUENCE [LARGE SCALE GENOMIC DNA]</scope>
    <source>
        <strain evidence="2">DAU221</strain>
    </source>
</reference>
<keyword evidence="4" id="KW-1185">Reference proteome</keyword>